<protein>
    <recommendedName>
        <fullName evidence="1">SIS domain-containing protein</fullName>
    </recommendedName>
</protein>
<dbReference type="GO" id="GO:1901135">
    <property type="term" value="P:carbohydrate derivative metabolic process"/>
    <property type="evidence" value="ECO:0007669"/>
    <property type="project" value="InterPro"/>
</dbReference>
<gene>
    <name evidence="2" type="ORF">EU96_1546</name>
</gene>
<dbReference type="Proteomes" id="UP000030445">
    <property type="component" value="Unassembled WGS sequence"/>
</dbReference>
<evidence type="ECO:0000259" key="1">
    <source>
        <dbReference type="PROSITE" id="PS51464"/>
    </source>
</evidence>
<proteinExistence type="predicted"/>
<dbReference type="InterPro" id="IPR001347">
    <property type="entry name" value="SIS_dom"/>
</dbReference>
<reference evidence="3" key="1">
    <citation type="journal article" date="2014" name="Sci. Data">
        <title>Genomes of diverse isolates of the marine cyanobacterium Prochlorococcus.</title>
        <authorList>
            <person name="Biller S."/>
            <person name="Berube P."/>
            <person name="Thompson J."/>
            <person name="Kelly L."/>
            <person name="Roggensack S."/>
            <person name="Awad L."/>
            <person name="Roache-Johnson K."/>
            <person name="Ding H."/>
            <person name="Giovannoni S.J."/>
            <person name="Moore L.R."/>
            <person name="Chisholm S.W."/>
        </authorList>
    </citation>
    <scope>NUCLEOTIDE SEQUENCE [LARGE SCALE GENOMIC DNA]</scope>
    <source>
        <strain evidence="3">MIT 9302</strain>
    </source>
</reference>
<feature type="domain" description="SIS" evidence="1">
    <location>
        <begin position="33"/>
        <end position="188"/>
    </location>
</feature>
<dbReference type="Gene3D" id="3.40.50.10490">
    <property type="entry name" value="Glucose-6-phosphate isomerase like protein, domain 1"/>
    <property type="match status" value="1"/>
</dbReference>
<dbReference type="SUPFAM" id="SSF53697">
    <property type="entry name" value="SIS domain"/>
    <property type="match status" value="1"/>
</dbReference>
<evidence type="ECO:0000313" key="2">
    <source>
        <dbReference type="EMBL" id="KGF96908.1"/>
    </source>
</evidence>
<dbReference type="EMBL" id="JNAM01000011">
    <property type="protein sequence ID" value="KGF96908.1"/>
    <property type="molecule type" value="Genomic_DNA"/>
</dbReference>
<dbReference type="STRING" id="74545.EU96_1546"/>
<sequence length="203" mass="22346">MEKIKTKIKPIPGFANFQEKFNTVINTETWEKCQLDFNSSNRILAVGNGGNLAVCDHGAIDIARLTNKSATAPGSGILASSLINDVSHNAWVKNWLSIMTRGFDQSHLNQTMLIGVSSSGYSKNICLALDHALSLGCKATLISAQKPHIEGEYNTVILDVDEYHTSEVLTLTLFYQLIHGANFTCPTITESVKRNVIDDYTRE</sequence>
<accession>A0A0A2A908</accession>
<comment type="caution">
    <text evidence="2">The sequence shown here is derived from an EMBL/GenBank/DDBJ whole genome shotgun (WGS) entry which is preliminary data.</text>
</comment>
<dbReference type="PROSITE" id="PS51464">
    <property type="entry name" value="SIS"/>
    <property type="match status" value="1"/>
</dbReference>
<dbReference type="GO" id="GO:0097367">
    <property type="term" value="F:carbohydrate derivative binding"/>
    <property type="evidence" value="ECO:0007669"/>
    <property type="project" value="InterPro"/>
</dbReference>
<dbReference type="AlphaFoldDB" id="A0A0A2A908"/>
<dbReference type="OrthoDB" id="572084at2"/>
<evidence type="ECO:0000313" key="3">
    <source>
        <dbReference type="Proteomes" id="UP000030445"/>
    </source>
</evidence>
<name>A0A0A2A908_PROMR</name>
<organism evidence="2 3">
    <name type="scientific">Prochlorococcus marinus str. MIT 9302</name>
    <dbReference type="NCBI Taxonomy" id="74545"/>
    <lineage>
        <taxon>Bacteria</taxon>
        <taxon>Bacillati</taxon>
        <taxon>Cyanobacteriota</taxon>
        <taxon>Cyanophyceae</taxon>
        <taxon>Synechococcales</taxon>
        <taxon>Prochlorococcaceae</taxon>
        <taxon>Prochlorococcus</taxon>
    </lineage>
</organism>
<dbReference type="RefSeq" id="WP_032527160.1">
    <property type="nucleotide sequence ID" value="NZ_CP138951.1"/>
</dbReference>
<dbReference type="InterPro" id="IPR046348">
    <property type="entry name" value="SIS_dom_sf"/>
</dbReference>